<name>A0ACC0HGM3_9ERIC</name>
<dbReference type="Proteomes" id="UP001060215">
    <property type="component" value="Chromosome 5"/>
</dbReference>
<protein>
    <submittedName>
        <fullName evidence="1">Uncharacterized protein</fullName>
    </submittedName>
</protein>
<evidence type="ECO:0000313" key="1">
    <source>
        <dbReference type="EMBL" id="KAI8012365.1"/>
    </source>
</evidence>
<proteinExistence type="predicted"/>
<organism evidence="1 2">
    <name type="scientific">Camellia lanceoleosa</name>
    <dbReference type="NCBI Taxonomy" id="1840588"/>
    <lineage>
        <taxon>Eukaryota</taxon>
        <taxon>Viridiplantae</taxon>
        <taxon>Streptophyta</taxon>
        <taxon>Embryophyta</taxon>
        <taxon>Tracheophyta</taxon>
        <taxon>Spermatophyta</taxon>
        <taxon>Magnoliopsida</taxon>
        <taxon>eudicotyledons</taxon>
        <taxon>Gunneridae</taxon>
        <taxon>Pentapetalae</taxon>
        <taxon>asterids</taxon>
        <taxon>Ericales</taxon>
        <taxon>Theaceae</taxon>
        <taxon>Camellia</taxon>
    </lineage>
</organism>
<accession>A0ACC0HGM3</accession>
<keyword evidence="2" id="KW-1185">Reference proteome</keyword>
<reference evidence="1 2" key="1">
    <citation type="journal article" date="2022" name="Plant J.">
        <title>Chromosome-level genome of Camellia lanceoleosa provides a valuable resource for understanding genome evolution and self-incompatibility.</title>
        <authorList>
            <person name="Gong W."/>
            <person name="Xiao S."/>
            <person name="Wang L."/>
            <person name="Liao Z."/>
            <person name="Chang Y."/>
            <person name="Mo W."/>
            <person name="Hu G."/>
            <person name="Li W."/>
            <person name="Zhao G."/>
            <person name="Zhu H."/>
            <person name="Hu X."/>
            <person name="Ji K."/>
            <person name="Xiang X."/>
            <person name="Song Q."/>
            <person name="Yuan D."/>
            <person name="Jin S."/>
            <person name="Zhang L."/>
        </authorList>
    </citation>
    <scope>NUCLEOTIDE SEQUENCE [LARGE SCALE GENOMIC DNA]</scope>
    <source>
        <strain evidence="1">SQ_2022a</strain>
    </source>
</reference>
<evidence type="ECO:0000313" key="2">
    <source>
        <dbReference type="Proteomes" id="UP001060215"/>
    </source>
</evidence>
<comment type="caution">
    <text evidence="1">The sequence shown here is derived from an EMBL/GenBank/DDBJ whole genome shotgun (WGS) entry which is preliminary data.</text>
</comment>
<dbReference type="EMBL" id="CM045762">
    <property type="protein sequence ID" value="KAI8012365.1"/>
    <property type="molecule type" value="Genomic_DNA"/>
</dbReference>
<sequence length="89" mass="9235">MLRASMADPSPDSTPSSNPSPSSSMPSSPSTPTTASPSLLSPNLLPGGTYVIFARSSNCGRLCGALMANGCGDDCLCFALVRIYYKWAE</sequence>
<gene>
    <name evidence="1" type="ORF">LOK49_LG06G02945</name>
</gene>